<dbReference type="Gene3D" id="2.160.20.120">
    <property type="match status" value="1"/>
</dbReference>
<reference evidence="3" key="1">
    <citation type="journal article" date="2019" name="Int. J. Syst. Evol. Microbiol.">
        <title>The Global Catalogue of Microorganisms (GCM) 10K type strain sequencing project: providing services to taxonomists for standard genome sequencing and annotation.</title>
        <authorList>
            <consortium name="The Broad Institute Genomics Platform"/>
            <consortium name="The Broad Institute Genome Sequencing Center for Infectious Disease"/>
            <person name="Wu L."/>
            <person name="Ma J."/>
        </authorList>
    </citation>
    <scope>NUCLEOTIDE SEQUENCE [LARGE SCALE GENOMIC DNA]</scope>
    <source>
        <strain evidence="3">CGMCC 4.7393</strain>
    </source>
</reference>
<proteinExistence type="predicted"/>
<evidence type="ECO:0000313" key="2">
    <source>
        <dbReference type="EMBL" id="MFC6998180.1"/>
    </source>
</evidence>
<dbReference type="EMBL" id="JBHSYQ010000004">
    <property type="protein sequence ID" value="MFC6998180.1"/>
    <property type="molecule type" value="Genomic_DNA"/>
</dbReference>
<accession>A0ABW2DKJ7</accession>
<dbReference type="RefSeq" id="WP_066621481.1">
    <property type="nucleotide sequence ID" value="NZ_JBHSYQ010000004.1"/>
</dbReference>
<feature type="signal peptide" evidence="1">
    <location>
        <begin position="1"/>
        <end position="27"/>
    </location>
</feature>
<protein>
    <recommendedName>
        <fullName evidence="4">Auto-transporter adhesin head GIN domain-containing protein</fullName>
    </recommendedName>
</protein>
<keyword evidence="3" id="KW-1185">Reference proteome</keyword>
<name>A0ABW2DKJ7_9BACT</name>
<sequence length="239" mass="26547">MKKSNILLFTALAFFVCCLTAFNFAMKAQFDTGQYKDRYFDYVTFNQKGFSAVEVNGAARLNVRLTQGPHQVRAHKDAQEYLEIRQEGNKLIIDVNHKSDREQYHGEVLVSLPELTLLEVSSKYTKAGKPANTIAARFKYGNVQVTGFSQDSLQLLQDHATSVLLTNLKLDKLTAVAGTTPGSTPELFLAGNTIQAAHFDIKNKGKLELNNMLIPNLSYEFSDSASANFTGTSLQLLKK</sequence>
<feature type="chain" id="PRO_5047343689" description="Auto-transporter adhesin head GIN domain-containing protein" evidence="1">
    <location>
        <begin position="28"/>
        <end position="239"/>
    </location>
</feature>
<gene>
    <name evidence="2" type="ORF">ACFQHR_11125</name>
</gene>
<dbReference type="Proteomes" id="UP001596405">
    <property type="component" value="Unassembled WGS sequence"/>
</dbReference>
<evidence type="ECO:0008006" key="4">
    <source>
        <dbReference type="Google" id="ProtNLM"/>
    </source>
</evidence>
<keyword evidence="1" id="KW-0732">Signal</keyword>
<comment type="caution">
    <text evidence="2">The sequence shown here is derived from an EMBL/GenBank/DDBJ whole genome shotgun (WGS) entry which is preliminary data.</text>
</comment>
<evidence type="ECO:0000256" key="1">
    <source>
        <dbReference type="SAM" id="SignalP"/>
    </source>
</evidence>
<organism evidence="2 3">
    <name type="scientific">Rufibacter roseus</name>
    <dbReference type="NCBI Taxonomy" id="1567108"/>
    <lineage>
        <taxon>Bacteria</taxon>
        <taxon>Pseudomonadati</taxon>
        <taxon>Bacteroidota</taxon>
        <taxon>Cytophagia</taxon>
        <taxon>Cytophagales</taxon>
        <taxon>Hymenobacteraceae</taxon>
        <taxon>Rufibacter</taxon>
    </lineage>
</organism>
<evidence type="ECO:0000313" key="3">
    <source>
        <dbReference type="Proteomes" id="UP001596405"/>
    </source>
</evidence>